<dbReference type="EMBL" id="JNBY01000093">
    <property type="protein sequence ID" value="KDN84091.1"/>
    <property type="molecule type" value="Genomic_DNA"/>
</dbReference>
<dbReference type="Gene3D" id="3.30.1050.40">
    <property type="match status" value="1"/>
</dbReference>
<dbReference type="SUPFAM" id="SSF109854">
    <property type="entry name" value="DinB/YfiT-like putative metalloenzymes"/>
    <property type="match status" value="1"/>
</dbReference>
<gene>
    <name evidence="3" type="ORF">KCH_38820</name>
</gene>
<dbReference type="AlphaFoldDB" id="A0A066Z180"/>
<dbReference type="Pfam" id="PF11716">
    <property type="entry name" value="MDMPI_N"/>
    <property type="match status" value="1"/>
</dbReference>
<protein>
    <recommendedName>
        <fullName evidence="5">Mycothiol-dependent maleylpyruvate isomerase metal-binding domain-containing protein</fullName>
    </recommendedName>
</protein>
<keyword evidence="4" id="KW-1185">Reference proteome</keyword>
<evidence type="ECO:0000313" key="3">
    <source>
        <dbReference type="EMBL" id="KDN84091.1"/>
    </source>
</evidence>
<dbReference type="GO" id="GO:0046872">
    <property type="term" value="F:metal ion binding"/>
    <property type="evidence" value="ECO:0007669"/>
    <property type="project" value="InterPro"/>
</dbReference>
<dbReference type="RefSeq" id="WP_035864312.1">
    <property type="nucleotide sequence ID" value="NZ_KK853997.1"/>
</dbReference>
<dbReference type="HOGENOM" id="CLU_071263_0_0_11"/>
<dbReference type="NCBIfam" id="TIGR03083">
    <property type="entry name" value="maleylpyruvate isomerase family mycothiol-dependent enzyme"/>
    <property type="match status" value="1"/>
</dbReference>
<evidence type="ECO:0000259" key="1">
    <source>
        <dbReference type="Pfam" id="PF11716"/>
    </source>
</evidence>
<dbReference type="PATRIC" id="fig|1348663.4.peg.3738"/>
<organism evidence="3 4">
    <name type="scientific">Kitasatospora cheerisanensis KCTC 2395</name>
    <dbReference type="NCBI Taxonomy" id="1348663"/>
    <lineage>
        <taxon>Bacteria</taxon>
        <taxon>Bacillati</taxon>
        <taxon>Actinomycetota</taxon>
        <taxon>Actinomycetes</taxon>
        <taxon>Kitasatosporales</taxon>
        <taxon>Streptomycetaceae</taxon>
        <taxon>Kitasatospora</taxon>
    </lineage>
</organism>
<dbReference type="InterPro" id="IPR024344">
    <property type="entry name" value="MDMPI_metal-binding"/>
</dbReference>
<reference evidence="3 4" key="1">
    <citation type="submission" date="2014-05" db="EMBL/GenBank/DDBJ databases">
        <title>Draft Genome Sequence of Kitasatospora cheerisanensis KCTC 2395.</title>
        <authorList>
            <person name="Nam D.H."/>
        </authorList>
    </citation>
    <scope>NUCLEOTIDE SEQUENCE [LARGE SCALE GENOMIC DNA]</scope>
    <source>
        <strain evidence="3 4">KCTC 2395</strain>
    </source>
</reference>
<dbReference type="Pfam" id="PF17844">
    <property type="entry name" value="SCP_3"/>
    <property type="match status" value="1"/>
</dbReference>
<feature type="domain" description="Mycothiol-dependent maleylpyruvate isomerase metal-binding" evidence="1">
    <location>
        <begin position="22"/>
        <end position="166"/>
    </location>
</feature>
<accession>A0A066Z180</accession>
<proteinExistence type="predicted"/>
<dbReference type="OrthoDB" id="8481083at2"/>
<evidence type="ECO:0000259" key="2">
    <source>
        <dbReference type="Pfam" id="PF17844"/>
    </source>
</evidence>
<name>A0A066Z180_9ACTN</name>
<evidence type="ECO:0000313" key="4">
    <source>
        <dbReference type="Proteomes" id="UP000027178"/>
    </source>
</evidence>
<evidence type="ECO:0008006" key="5">
    <source>
        <dbReference type="Google" id="ProtNLM"/>
    </source>
</evidence>
<comment type="caution">
    <text evidence="3">The sequence shown here is derived from an EMBL/GenBank/DDBJ whole genome shotgun (WGS) entry which is preliminary data.</text>
</comment>
<dbReference type="InterPro" id="IPR017517">
    <property type="entry name" value="Maleyloyr_isom"/>
</dbReference>
<dbReference type="eggNOG" id="COG3255">
    <property type="taxonomic scope" value="Bacteria"/>
</dbReference>
<dbReference type="Proteomes" id="UP000027178">
    <property type="component" value="Unassembled WGS sequence"/>
</dbReference>
<dbReference type="InterPro" id="IPR041629">
    <property type="entry name" value="SCP_3"/>
</dbReference>
<feature type="domain" description="Bacterial SCP orthologue" evidence="2">
    <location>
        <begin position="180"/>
        <end position="268"/>
    </location>
</feature>
<sequence length="270" mass="28708">MPTAKTRTYDPVKVRTALTGQLDAISAAVRSLDDEQLALPTRLGGWRVRELVAHLGMVASWVPLHLHDPLPPQAPITPLYWASKTRTAAAAINSTAVELVAEQFAGDAAQVSGELDRQIGELWRALDSEAGQRPGAVLPMRFGPMLLADFLVTRLVETVVHADDLADALGLADFPHDTFALASAARLLADAFAAQVPGGAVELRIPPYAVVQAVEGPRHTRGTPPNVVETDPLTWIRLATGRLAWADAVDAALTASGERSDLSGYLPVLG</sequence>
<dbReference type="InterPro" id="IPR034660">
    <property type="entry name" value="DinB/YfiT-like"/>
</dbReference>